<dbReference type="InterPro" id="IPR036890">
    <property type="entry name" value="HATPase_C_sf"/>
</dbReference>
<keyword evidence="3" id="KW-0597">Phosphoprotein</keyword>
<dbReference type="Pfam" id="PF02518">
    <property type="entry name" value="HATPase_c"/>
    <property type="match status" value="1"/>
</dbReference>
<dbReference type="SUPFAM" id="SSF55874">
    <property type="entry name" value="ATPase domain of HSP90 chaperone/DNA topoisomerase II/histidine kinase"/>
    <property type="match status" value="1"/>
</dbReference>
<dbReference type="RefSeq" id="WP_254167900.1">
    <property type="nucleotide sequence ID" value="NZ_JAHESF010000029.1"/>
</dbReference>
<dbReference type="Pfam" id="PF07494">
    <property type="entry name" value="Reg_prop"/>
    <property type="match status" value="4"/>
</dbReference>
<proteinExistence type="predicted"/>
<evidence type="ECO:0000259" key="7">
    <source>
        <dbReference type="PROSITE" id="PS50109"/>
    </source>
</evidence>
<dbReference type="InterPro" id="IPR015943">
    <property type="entry name" value="WD40/YVTN_repeat-like_dom_sf"/>
</dbReference>
<evidence type="ECO:0000256" key="6">
    <source>
        <dbReference type="SAM" id="SignalP"/>
    </source>
</evidence>
<protein>
    <recommendedName>
        <fullName evidence="2">histidine kinase</fullName>
        <ecNumber evidence="2">2.7.13.3</ecNumber>
    </recommendedName>
</protein>
<dbReference type="InterPro" id="IPR011047">
    <property type="entry name" value="Quinoprotein_ADH-like_sf"/>
</dbReference>
<keyword evidence="5" id="KW-0472">Membrane</keyword>
<dbReference type="Proteomes" id="UP001319200">
    <property type="component" value="Unassembled WGS sequence"/>
</dbReference>
<dbReference type="Gene3D" id="2.60.40.10">
    <property type="entry name" value="Immunoglobulins"/>
    <property type="match status" value="1"/>
</dbReference>
<dbReference type="EMBL" id="JAHESF010000029">
    <property type="protein sequence ID" value="MBT1699748.1"/>
    <property type="molecule type" value="Genomic_DNA"/>
</dbReference>
<dbReference type="InterPro" id="IPR011123">
    <property type="entry name" value="Y_Y_Y"/>
</dbReference>
<feature type="chain" id="PRO_5042829616" description="histidine kinase" evidence="6">
    <location>
        <begin position="17"/>
        <end position="1117"/>
    </location>
</feature>
<dbReference type="InterPro" id="IPR003661">
    <property type="entry name" value="HisK_dim/P_dom"/>
</dbReference>
<dbReference type="SMART" id="SM00387">
    <property type="entry name" value="HATPase_c"/>
    <property type="match status" value="1"/>
</dbReference>
<dbReference type="CDD" id="cd14686">
    <property type="entry name" value="bZIP"/>
    <property type="match status" value="1"/>
</dbReference>
<dbReference type="SUPFAM" id="SSF50998">
    <property type="entry name" value="Quinoprotein alcohol dehydrogenase-like"/>
    <property type="match status" value="1"/>
</dbReference>
<dbReference type="InterPro" id="IPR036097">
    <property type="entry name" value="HisK_dim/P_sf"/>
</dbReference>
<dbReference type="Pfam" id="PF00512">
    <property type="entry name" value="HisKA"/>
    <property type="match status" value="1"/>
</dbReference>
<keyword evidence="5" id="KW-0812">Transmembrane</keyword>
<comment type="caution">
    <text evidence="8">The sequence shown here is derived from an EMBL/GenBank/DDBJ whole genome shotgun (WGS) entry which is preliminary data.</text>
</comment>
<comment type="catalytic activity">
    <reaction evidence="1">
        <text>ATP + protein L-histidine = ADP + protein N-phospho-L-histidine.</text>
        <dbReference type="EC" id="2.7.13.3"/>
    </reaction>
</comment>
<dbReference type="PANTHER" id="PTHR43547:SF2">
    <property type="entry name" value="HYBRID SIGNAL TRANSDUCTION HISTIDINE KINASE C"/>
    <property type="match status" value="1"/>
</dbReference>
<dbReference type="EC" id="2.7.13.3" evidence="2"/>
<reference evidence="8 9" key="1">
    <citation type="submission" date="2021-05" db="EMBL/GenBank/DDBJ databases">
        <title>A Polyphasic approach of four new species of the genus Ohtaekwangia: Ohtaekwangia histidinii sp. nov., Ohtaekwangia cretensis sp. nov., Ohtaekwangia indiensis sp. nov., Ohtaekwangia reichenbachii sp. nov. from diverse environment.</title>
        <authorList>
            <person name="Octaviana S."/>
        </authorList>
    </citation>
    <scope>NUCLEOTIDE SEQUENCE [LARGE SCALE GENOMIC DNA]</scope>
    <source>
        <strain evidence="8 9">PWU4</strain>
    </source>
</reference>
<dbReference type="AlphaFoldDB" id="A0AAP2DR06"/>
<gene>
    <name evidence="8" type="ORF">KK083_22870</name>
</gene>
<dbReference type="Pfam" id="PF07495">
    <property type="entry name" value="Y_Y_Y"/>
    <property type="match status" value="1"/>
</dbReference>
<evidence type="ECO:0000256" key="3">
    <source>
        <dbReference type="ARBA" id="ARBA00022553"/>
    </source>
</evidence>
<evidence type="ECO:0000313" key="8">
    <source>
        <dbReference type="EMBL" id="MBT1699748.1"/>
    </source>
</evidence>
<dbReference type="SMART" id="SM00388">
    <property type="entry name" value="HisKA"/>
    <property type="match status" value="1"/>
</dbReference>
<evidence type="ECO:0000256" key="2">
    <source>
        <dbReference type="ARBA" id="ARBA00012438"/>
    </source>
</evidence>
<dbReference type="InterPro" id="IPR003594">
    <property type="entry name" value="HATPase_dom"/>
</dbReference>
<accession>A0AAP2DR06</accession>
<dbReference type="PRINTS" id="PR00344">
    <property type="entry name" value="BCTRLSENSOR"/>
</dbReference>
<dbReference type="InterPro" id="IPR011110">
    <property type="entry name" value="Reg_prop"/>
</dbReference>
<feature type="signal peptide" evidence="6">
    <location>
        <begin position="1"/>
        <end position="16"/>
    </location>
</feature>
<dbReference type="InterPro" id="IPR013783">
    <property type="entry name" value="Ig-like_fold"/>
</dbReference>
<organism evidence="8 9">
    <name type="scientific">Chryseosolibacter histidini</name>
    <dbReference type="NCBI Taxonomy" id="2782349"/>
    <lineage>
        <taxon>Bacteria</taxon>
        <taxon>Pseudomonadati</taxon>
        <taxon>Bacteroidota</taxon>
        <taxon>Cytophagia</taxon>
        <taxon>Cytophagales</taxon>
        <taxon>Chryseotaleaceae</taxon>
        <taxon>Chryseosolibacter</taxon>
    </lineage>
</organism>
<dbReference type="SUPFAM" id="SSF47384">
    <property type="entry name" value="Homodimeric domain of signal transducing histidine kinase"/>
    <property type="match status" value="1"/>
</dbReference>
<dbReference type="PROSITE" id="PS50109">
    <property type="entry name" value="HIS_KIN"/>
    <property type="match status" value="1"/>
</dbReference>
<keyword evidence="6" id="KW-0732">Signal</keyword>
<dbReference type="SUPFAM" id="SSF63829">
    <property type="entry name" value="Calcium-dependent phosphotriesterase"/>
    <property type="match status" value="2"/>
</dbReference>
<feature type="coiled-coil region" evidence="4">
    <location>
        <begin position="805"/>
        <end position="850"/>
    </location>
</feature>
<evidence type="ECO:0000256" key="5">
    <source>
        <dbReference type="SAM" id="Phobius"/>
    </source>
</evidence>
<keyword evidence="9" id="KW-1185">Reference proteome</keyword>
<feature type="transmembrane region" description="Helical" evidence="5">
    <location>
        <begin position="776"/>
        <end position="796"/>
    </location>
</feature>
<dbReference type="GO" id="GO:0000155">
    <property type="term" value="F:phosphorelay sensor kinase activity"/>
    <property type="evidence" value="ECO:0007669"/>
    <property type="project" value="InterPro"/>
</dbReference>
<keyword evidence="5" id="KW-1133">Transmembrane helix</keyword>
<feature type="domain" description="Histidine kinase" evidence="7">
    <location>
        <begin position="899"/>
        <end position="1111"/>
    </location>
</feature>
<evidence type="ECO:0000256" key="1">
    <source>
        <dbReference type="ARBA" id="ARBA00000085"/>
    </source>
</evidence>
<name>A0AAP2DR06_9BACT</name>
<sequence length="1117" mass="127206">MSLLLLCLTGSIIATAQAPSPDGLQLFFKRFSTEHGLPQPTINSIIRDSRGFVWIATEDGLCRFDGTEFRTFRHAPDDSTTLSHNVVHFIEEERPSGNLWVGTVSGISYFDRSLERFKVYKTTHPPGTIYANAALDKKRNRLWLACTVGGLRYLDLSLQKVIAVKEHDLDKENIWTIKVDGDSLMLGTTGGLKVLDLRTQRVTMIDNRSAIRSLLIDDQNLWFGTEGHGLGSLNRATGQITHYNRQNGGTNNDAVWSLAKDKDGNLWIGTDGGGLNILTPGDRTHYYLHSEFDERSLSSNTIRAIFIEPGGNGWLGTYNGGVNYHEIPPVRFRLYKSEFLNKNSLRHNAVSAFEEADDGTIWVGTDGGGLHYLKNGIIYRYEFPAQLRHINVITSLLVEGTALWVGTFQHGLVYLDGRGGWKQYLYDSRDKTSIASNTVWALKKDSLGYLWAGTDRGVNRLTPKTGIFNHLDHPLEGNINRLFTDIQAQTILVSSNNTLWIGSNGLLAAYIPSKDSVIEISRVDEQGRSIPDLRVKALLEDNEGIWIGTYGDGLCQYRTTSGRFHIIDERDGLPDNTVLGICQETSGSLWLSTNGGLTHFEESDTTFTVFNESYGVQGMIFNRNAALKTRDGRMLFGGTNGFNIFTPREFAHDMNTLAVVFTGFRIFNEQVKPGSDLLARSITETTEIDLSHADSRLITLQFSAFNFLSQDNLIYQYKLEGFENDWQVAGKDHSVTFTNLDPSTYRLLVRTSLNGQTWGPQKMLRITIQNVWWKTWYFRLIAFLLFCAMGFSYYRYRVYKLGKRKKELERLVAQQSREIKRQNEDLAAQNEELKAQNEEMSAQQETITKQNLMLLEARESLQTINESLEQTVHQRTEKLNETIHQLNKTIKELDAFVYSASHDLIAPLKSVMGLIDLMRRQNQQDELNAYIDRTELSIKKLEDVIKNMIQYSQNSSLVVTYEEIDLHQLVHECLSDLKFFPGMEAMVFQVEIEKGFLVNGDQKRIRIILNNLINNAVKYRDVNKEICRIKITAEKGKSVWKLNVEDNGIGIPKQYLSRIFEMFYRATERSQGSGLGLYIVKETVERLYGEIYVDSEYGQWTRFTVAIPDERVYIRKK</sequence>
<dbReference type="Gene3D" id="3.30.565.10">
    <property type="entry name" value="Histidine kinase-like ATPase, C-terminal domain"/>
    <property type="match status" value="1"/>
</dbReference>
<evidence type="ECO:0000313" key="9">
    <source>
        <dbReference type="Proteomes" id="UP001319200"/>
    </source>
</evidence>
<dbReference type="Gene3D" id="2.130.10.10">
    <property type="entry name" value="YVTN repeat-like/Quinoprotein amine dehydrogenase"/>
    <property type="match status" value="2"/>
</dbReference>
<dbReference type="InterPro" id="IPR004358">
    <property type="entry name" value="Sig_transdc_His_kin-like_C"/>
</dbReference>
<dbReference type="CDD" id="cd00075">
    <property type="entry name" value="HATPase"/>
    <property type="match status" value="1"/>
</dbReference>
<dbReference type="InterPro" id="IPR005467">
    <property type="entry name" value="His_kinase_dom"/>
</dbReference>
<evidence type="ECO:0000256" key="4">
    <source>
        <dbReference type="SAM" id="Coils"/>
    </source>
</evidence>
<keyword evidence="4" id="KW-0175">Coiled coil</keyword>
<dbReference type="Gene3D" id="1.10.287.130">
    <property type="match status" value="1"/>
</dbReference>
<dbReference type="PANTHER" id="PTHR43547">
    <property type="entry name" value="TWO-COMPONENT HISTIDINE KINASE"/>
    <property type="match status" value="1"/>
</dbReference>